<proteinExistence type="predicted"/>
<sequence>MNLPFTVKVFMDETSKDAPWVAYNPELDVASCGPTEKKARENLKEALDIVLVGAKKDGNLEELLKSAGFTIKGKSVLPPKIILEKVPFPPLANA</sequence>
<evidence type="ECO:0008006" key="3">
    <source>
        <dbReference type="Google" id="ProtNLM"/>
    </source>
</evidence>
<dbReference type="SUPFAM" id="SSF143100">
    <property type="entry name" value="TTHA1013/TTHA0281-like"/>
    <property type="match status" value="1"/>
</dbReference>
<evidence type="ECO:0000313" key="1">
    <source>
        <dbReference type="EMBL" id="KKQ88323.1"/>
    </source>
</evidence>
<evidence type="ECO:0000313" key="2">
    <source>
        <dbReference type="Proteomes" id="UP000034893"/>
    </source>
</evidence>
<reference evidence="1 2" key="1">
    <citation type="journal article" date="2015" name="Nature">
        <title>rRNA introns, odd ribosomes, and small enigmatic genomes across a large radiation of phyla.</title>
        <authorList>
            <person name="Brown C.T."/>
            <person name="Hug L.A."/>
            <person name="Thomas B.C."/>
            <person name="Sharon I."/>
            <person name="Castelle C.J."/>
            <person name="Singh A."/>
            <person name="Wilkins M.J."/>
            <person name="Williams K.H."/>
            <person name="Banfield J.F."/>
        </authorList>
    </citation>
    <scope>NUCLEOTIDE SEQUENCE [LARGE SCALE GENOMIC DNA]</scope>
</reference>
<dbReference type="InterPro" id="IPR035069">
    <property type="entry name" value="TTHA1013/TTHA0281-like"/>
</dbReference>
<gene>
    <name evidence="1" type="ORF">UT12_C0022G0014</name>
</gene>
<protein>
    <recommendedName>
        <fullName evidence="3">HicB-like antitoxin of toxin-antitoxin system domain-containing protein</fullName>
    </recommendedName>
</protein>
<comment type="caution">
    <text evidence="1">The sequence shown here is derived from an EMBL/GenBank/DDBJ whole genome shotgun (WGS) entry which is preliminary data.</text>
</comment>
<organism evidence="1 2">
    <name type="scientific">Candidatus Curtissbacteria bacterium GW2011_GWC2_38_9</name>
    <dbReference type="NCBI Taxonomy" id="1618414"/>
    <lineage>
        <taxon>Bacteria</taxon>
        <taxon>Candidatus Curtissiibacteriota</taxon>
    </lineage>
</organism>
<dbReference type="Gene3D" id="3.30.160.250">
    <property type="match status" value="1"/>
</dbReference>
<name>A0A0G0L8I7_9BACT</name>
<accession>A0A0G0L8I7</accession>
<dbReference type="Proteomes" id="UP000034893">
    <property type="component" value="Unassembled WGS sequence"/>
</dbReference>
<dbReference type="AlphaFoldDB" id="A0A0G0L8I7"/>
<dbReference type="EMBL" id="LBVP01000022">
    <property type="protein sequence ID" value="KKQ88323.1"/>
    <property type="molecule type" value="Genomic_DNA"/>
</dbReference>